<sequence length="368" mass="41015">MNNKIGKNFGLIERNDFKGEGYVIKYTLKINIAPSGTTYTNINGDQSKSAFGHVWVEFNGESIGWGTGDSKMAGGAENLTFHDSKGYDSTKVTSITLPLYADEVAGNIKGFISEMKEGNYKHFPNNYNLLTNNCIDFVNHILSLSEIGENNPDYMLELFGGTPNEIIERIQEHIDEQESVETPLVIALSGDGIFTLPDDDTIYFDHNTDGVNESTGWITNSSAFLILDKNKNGIIDNGNEMFGNNTLLESGEYARQGFDALSNYDGNGDGKIDSQDEMWSFLSLWHDKNVNGKTDIDELIKIEQSEIKSIDFNYQENGMTDESGNKFLLTSSVLWDNGNYTEISDILFNTHLNGQSKNLTIDEGTLWL</sequence>
<reference evidence="1" key="1">
    <citation type="submission" date="2020-09" db="EMBL/GenBank/DDBJ databases">
        <authorList>
            <person name="Palma L."/>
            <person name="Caballero P."/>
            <person name="Berry C."/>
            <person name="Del Valle E."/>
        </authorList>
    </citation>
    <scope>NUCLEOTIDE SEQUENCE</scope>
    <source>
        <strain evidence="1">M</strain>
    </source>
</reference>
<evidence type="ECO:0000313" key="1">
    <source>
        <dbReference type="EMBL" id="MBD2802762.1"/>
    </source>
</evidence>
<accession>A0AAW3YX25</accession>
<dbReference type="PANTHER" id="PTHR39431:SF1">
    <property type="entry name" value="FRPA_C-RELATED PROTEIN"/>
    <property type="match status" value="1"/>
</dbReference>
<organism evidence="1">
    <name type="scientific">Xenorhabdus szentirmaii</name>
    <dbReference type="NCBI Taxonomy" id="290112"/>
    <lineage>
        <taxon>Bacteria</taxon>
        <taxon>Pseudomonadati</taxon>
        <taxon>Pseudomonadota</taxon>
        <taxon>Gammaproteobacteria</taxon>
        <taxon>Enterobacterales</taxon>
        <taxon>Morganellaceae</taxon>
        <taxon>Xenorhabdus</taxon>
    </lineage>
</organism>
<name>A0AAW3YX25_9GAMM</name>
<dbReference type="AlphaFoldDB" id="A0AAW3YX25"/>
<dbReference type="EMBL" id="JACXBF010000529">
    <property type="protein sequence ID" value="MBD2802762.1"/>
    <property type="molecule type" value="Genomic_DNA"/>
</dbReference>
<gene>
    <name evidence="1" type="ORF">ID854_20535</name>
</gene>
<evidence type="ECO:0008006" key="2">
    <source>
        <dbReference type="Google" id="ProtNLM"/>
    </source>
</evidence>
<protein>
    <recommendedName>
        <fullName evidence="2">Iron-regulated protein FrpC</fullName>
    </recommendedName>
</protein>
<comment type="caution">
    <text evidence="1">The sequence shown here is derived from an EMBL/GenBank/DDBJ whole genome shotgun (WGS) entry which is preliminary data.</text>
</comment>
<dbReference type="RefSeq" id="WP_323869761.1">
    <property type="nucleotide sequence ID" value="NZ_JACXBF010000529.1"/>
</dbReference>
<dbReference type="Proteomes" id="UP001193920">
    <property type="component" value="Unassembled WGS sequence"/>
</dbReference>
<dbReference type="PANTHER" id="PTHR39431">
    <property type="entry name" value="FRPA/C-RELATED PROTEIN"/>
    <property type="match status" value="1"/>
</dbReference>
<proteinExistence type="predicted"/>
<reference evidence="1" key="2">
    <citation type="journal article" date="2024" name="Toxins">
        <title>Genome Sequence Analysis of Native Xenorhabdus Strains Isolated from Entomopathogenic Nematodes in Argentina.</title>
        <authorList>
            <person name="Palma L."/>
            <person name="Frizzo L."/>
            <person name="Kaiser S."/>
            <person name="Berry C."/>
            <person name="Caballero P."/>
            <person name="Bode H.B."/>
            <person name="Del Valle E.E."/>
        </authorList>
    </citation>
    <scope>NUCLEOTIDE SEQUENCE</scope>
    <source>
        <strain evidence="1">M</strain>
    </source>
</reference>